<sequence>MSNHQAALNRVWTQTLLEECYRQGVRHVCIAPGSRSTPLTLEAVEHSGLTLHTHFDERGLGFFALGLAKRTQSPVAVIVTSGTAVANLLPAVAESKLTKEPLILLTSDRPVELVGCGANQAIEQTGIFSSHVSYALDLPSPSTQVPLPWLLTSIDYAFAEQRLRGGSIHINCPFPEPLYGGEDKTVFADYLASVSAWQASSDCFSGYTENRLHNIAQDAESLDLVSRKGVIVVGSVRLAEAKQALALANQLGWPVLCDPQSGVSERWQRYDIWLQNKAANAELAQADFILQVGSRLVSKRLLSWIDHQAEAGCEYVLLTPVLDRLNPSHLRQKQLCVNVKDWLSAALKVLSQAQHSGWAESLIDASEAVRSKFLSTPHLTEFDVARSVEALPDSVDLFIGNSLIVRLVDMLTSLPAIETYSNRGASGIDGLVATAAGVQKGSERSLVLYIGDTSLLYDLNSLALFSRSNKPCVIVVTNNDGGAIFDMLPTPSEQKSQYYQMPHGYQFHHAAAQFGLRYHAPQDKSELESAVAHHLSQGEGTLLLEVTTQPNEVGEMIRQLGRSVANDVSYAQ</sequence>
<keyword evidence="1 7" id="KW-0474">Menaquinone biosynthesis</keyword>
<keyword evidence="2 7" id="KW-0808">Transferase</keyword>
<dbReference type="InterPro" id="IPR029061">
    <property type="entry name" value="THDP-binding"/>
</dbReference>
<dbReference type="GO" id="GO:0030145">
    <property type="term" value="F:manganese ion binding"/>
    <property type="evidence" value="ECO:0007669"/>
    <property type="project" value="UniProtKB-UniRule"/>
</dbReference>
<comment type="similarity">
    <text evidence="7">Belongs to the TPP enzyme family. MenD subfamily.</text>
</comment>
<evidence type="ECO:0000256" key="5">
    <source>
        <dbReference type="ARBA" id="ARBA00023052"/>
    </source>
</evidence>
<dbReference type="GO" id="GO:0070204">
    <property type="term" value="F:2-succinyl-5-enolpyruvyl-6-hydroxy-3-cyclohexene-1-carboxylic-acid synthase activity"/>
    <property type="evidence" value="ECO:0007669"/>
    <property type="project" value="UniProtKB-UniRule"/>
</dbReference>
<dbReference type="EC" id="2.2.1.9" evidence="7"/>
<feature type="domain" description="Thiamine pyrophosphate enzyme TPP-binding" evidence="8">
    <location>
        <begin position="432"/>
        <end position="546"/>
    </location>
</feature>
<dbReference type="InterPro" id="IPR004433">
    <property type="entry name" value="MenaQ_synth_MenD"/>
</dbReference>
<dbReference type="Pfam" id="PF02776">
    <property type="entry name" value="TPP_enzyme_N"/>
    <property type="match status" value="1"/>
</dbReference>
<keyword evidence="6 7" id="KW-0464">Manganese</keyword>
<keyword evidence="3 7" id="KW-0479">Metal-binding</keyword>
<organism evidence="11">
    <name type="scientific">Vibrio chaetopteri</name>
    <dbReference type="NCBI Taxonomy" id="3016528"/>
    <lineage>
        <taxon>Bacteria</taxon>
        <taxon>Pseudomonadati</taxon>
        <taxon>Pseudomonadota</taxon>
        <taxon>Gammaproteobacteria</taxon>
        <taxon>Vibrionales</taxon>
        <taxon>Vibrionaceae</taxon>
        <taxon>Vibrio</taxon>
    </lineage>
</organism>
<comment type="subunit">
    <text evidence="7">Homodimer.</text>
</comment>
<accession>A0AAU8BJU0</accession>
<dbReference type="GO" id="GO:0009234">
    <property type="term" value="P:menaquinone biosynthetic process"/>
    <property type="evidence" value="ECO:0007669"/>
    <property type="project" value="UniProtKB-UniRule"/>
</dbReference>
<dbReference type="NCBIfam" id="TIGR00173">
    <property type="entry name" value="menD"/>
    <property type="match status" value="1"/>
</dbReference>
<dbReference type="KEGG" id="vck:PG915_05085"/>
<dbReference type="InterPro" id="IPR029035">
    <property type="entry name" value="DHS-like_NAD/FAD-binding_dom"/>
</dbReference>
<dbReference type="InterPro" id="IPR012001">
    <property type="entry name" value="Thiamin_PyroP_enz_TPP-bd_dom"/>
</dbReference>
<dbReference type="CDD" id="cd02009">
    <property type="entry name" value="TPP_SHCHC_synthase"/>
    <property type="match status" value="1"/>
</dbReference>
<dbReference type="Gene3D" id="3.40.50.970">
    <property type="match status" value="2"/>
</dbReference>
<comment type="cofactor">
    <cofactor evidence="7">
        <name>Mg(2+)</name>
        <dbReference type="ChEBI" id="CHEBI:18420"/>
    </cofactor>
    <cofactor evidence="7">
        <name>Mn(2+)</name>
        <dbReference type="ChEBI" id="CHEBI:29035"/>
    </cofactor>
</comment>
<protein>
    <recommendedName>
        <fullName evidence="7">2-succinyl-5-enolpyruvyl-6-hydroxy-3-cyclohexene-1-carboxylate synthase</fullName>
        <shortName evidence="7">SEPHCHC synthase</shortName>
        <ecNumber evidence="7">2.2.1.9</ecNumber>
    </recommendedName>
    <alternativeName>
        <fullName evidence="7">Menaquinone biosynthesis protein MenD</fullName>
    </alternativeName>
</protein>
<evidence type="ECO:0000259" key="8">
    <source>
        <dbReference type="Pfam" id="PF02775"/>
    </source>
</evidence>
<feature type="domain" description="Thiamine pyrophosphate enzyme N-terminal TPP-binding" evidence="9">
    <location>
        <begin position="14"/>
        <end position="124"/>
    </location>
</feature>
<evidence type="ECO:0000259" key="9">
    <source>
        <dbReference type="Pfam" id="PF02776"/>
    </source>
</evidence>
<dbReference type="RefSeq" id="WP_353498136.1">
    <property type="nucleotide sequence ID" value="NZ_CP115920.1"/>
</dbReference>
<comment type="cofactor">
    <cofactor evidence="7">
        <name>thiamine diphosphate</name>
        <dbReference type="ChEBI" id="CHEBI:58937"/>
    </cofactor>
    <text evidence="7">Binds 1 thiamine pyrophosphate per subunit.</text>
</comment>
<keyword evidence="4 7" id="KW-0460">Magnesium</keyword>
<dbReference type="Pfam" id="PF16582">
    <property type="entry name" value="TPP_enzyme_M_2"/>
    <property type="match status" value="1"/>
</dbReference>
<feature type="domain" description="Menaquinone biosynthesis protein MenD middle" evidence="10">
    <location>
        <begin position="189"/>
        <end position="399"/>
    </location>
</feature>
<dbReference type="EMBL" id="CP115920">
    <property type="protein sequence ID" value="XCD16911.1"/>
    <property type="molecule type" value="Genomic_DNA"/>
</dbReference>
<comment type="function">
    <text evidence="7">Catalyzes the thiamine diphosphate-dependent decarboxylation of 2-oxoglutarate and the subsequent addition of the resulting succinic semialdehyde-thiamine pyrophosphate anion to isochorismate to yield 2-succinyl-5-enolpyruvyl-6-hydroxy-3-cyclohexene-1-carboxylate (SEPHCHC).</text>
</comment>
<gene>
    <name evidence="7 11" type="primary">menD</name>
    <name evidence="11" type="ORF">PG915_05085</name>
</gene>
<dbReference type="SUPFAM" id="SSF52467">
    <property type="entry name" value="DHS-like NAD/FAD-binding domain"/>
    <property type="match status" value="1"/>
</dbReference>
<evidence type="ECO:0000313" key="11">
    <source>
        <dbReference type="EMBL" id="XCD16911.1"/>
    </source>
</evidence>
<dbReference type="CDD" id="cd07037">
    <property type="entry name" value="TPP_PYR_MenD"/>
    <property type="match status" value="1"/>
</dbReference>
<evidence type="ECO:0000256" key="3">
    <source>
        <dbReference type="ARBA" id="ARBA00022723"/>
    </source>
</evidence>
<dbReference type="InterPro" id="IPR011766">
    <property type="entry name" value="TPP_enzyme_TPP-bd"/>
</dbReference>
<dbReference type="Pfam" id="PF02775">
    <property type="entry name" value="TPP_enzyme_C"/>
    <property type="match status" value="1"/>
</dbReference>
<proteinExistence type="inferred from homology"/>
<keyword evidence="5 7" id="KW-0786">Thiamine pyrophosphate</keyword>
<reference evidence="11" key="1">
    <citation type="submission" date="2023-01" db="EMBL/GenBank/DDBJ databases">
        <title>Vibrio sp. CB1-14 genome sequencing.</title>
        <authorList>
            <person name="Otstavnykh N."/>
            <person name="Isaeva M."/>
            <person name="Meleshko D."/>
        </authorList>
    </citation>
    <scope>NUCLEOTIDE SEQUENCE</scope>
    <source>
        <strain evidence="11">CB1-14</strain>
    </source>
</reference>
<evidence type="ECO:0000256" key="4">
    <source>
        <dbReference type="ARBA" id="ARBA00022842"/>
    </source>
</evidence>
<dbReference type="PANTHER" id="PTHR42916:SF1">
    <property type="entry name" value="PROTEIN PHYLLO, CHLOROPLASTIC"/>
    <property type="match status" value="1"/>
</dbReference>
<comment type="pathway">
    <text evidence="7">Quinol/quinone metabolism; 1,4-dihydroxy-2-naphthoate biosynthesis; 1,4-dihydroxy-2-naphthoate from chorismate: step 2/7.</text>
</comment>
<dbReference type="GO" id="GO:0030976">
    <property type="term" value="F:thiamine pyrophosphate binding"/>
    <property type="evidence" value="ECO:0007669"/>
    <property type="project" value="UniProtKB-UniRule"/>
</dbReference>
<dbReference type="InterPro" id="IPR032264">
    <property type="entry name" value="MenD_middle"/>
</dbReference>
<comment type="pathway">
    <text evidence="7">Quinol/quinone metabolism; menaquinone biosynthesis.</text>
</comment>
<dbReference type="GO" id="GO:0000287">
    <property type="term" value="F:magnesium ion binding"/>
    <property type="evidence" value="ECO:0007669"/>
    <property type="project" value="UniProtKB-UniRule"/>
</dbReference>
<dbReference type="AlphaFoldDB" id="A0AAU8BJU0"/>
<evidence type="ECO:0000256" key="6">
    <source>
        <dbReference type="ARBA" id="ARBA00023211"/>
    </source>
</evidence>
<evidence type="ECO:0000256" key="7">
    <source>
        <dbReference type="HAMAP-Rule" id="MF_01659"/>
    </source>
</evidence>
<dbReference type="PIRSF" id="PIRSF004983">
    <property type="entry name" value="MenD"/>
    <property type="match status" value="1"/>
</dbReference>
<name>A0AAU8BJU0_9VIBR</name>
<dbReference type="Gene3D" id="3.40.50.1220">
    <property type="entry name" value="TPP-binding domain"/>
    <property type="match status" value="1"/>
</dbReference>
<dbReference type="HAMAP" id="MF_01659">
    <property type="entry name" value="MenD"/>
    <property type="match status" value="1"/>
</dbReference>
<evidence type="ECO:0000256" key="1">
    <source>
        <dbReference type="ARBA" id="ARBA00022428"/>
    </source>
</evidence>
<dbReference type="PANTHER" id="PTHR42916">
    <property type="entry name" value="2-SUCCINYL-5-ENOLPYRUVYL-6-HYDROXY-3-CYCLOHEXENE-1-CARBOXYLATE SYNTHASE"/>
    <property type="match status" value="1"/>
</dbReference>
<evidence type="ECO:0000259" key="10">
    <source>
        <dbReference type="Pfam" id="PF16582"/>
    </source>
</evidence>
<dbReference type="SUPFAM" id="SSF52518">
    <property type="entry name" value="Thiamin diphosphate-binding fold (THDP-binding)"/>
    <property type="match status" value="2"/>
</dbReference>
<evidence type="ECO:0000256" key="2">
    <source>
        <dbReference type="ARBA" id="ARBA00022679"/>
    </source>
</evidence>
<comment type="catalytic activity">
    <reaction evidence="7">
        <text>isochorismate + 2-oxoglutarate + H(+) = 5-enolpyruvoyl-6-hydroxy-2-succinyl-cyclohex-3-ene-1-carboxylate + CO2</text>
        <dbReference type="Rhea" id="RHEA:25593"/>
        <dbReference type="ChEBI" id="CHEBI:15378"/>
        <dbReference type="ChEBI" id="CHEBI:16526"/>
        <dbReference type="ChEBI" id="CHEBI:16810"/>
        <dbReference type="ChEBI" id="CHEBI:29780"/>
        <dbReference type="ChEBI" id="CHEBI:58818"/>
        <dbReference type="EC" id="2.2.1.9"/>
    </reaction>
</comment>